<feature type="transmembrane region" description="Helical" evidence="1">
    <location>
        <begin position="6"/>
        <end position="25"/>
    </location>
</feature>
<evidence type="ECO:0000313" key="3">
    <source>
        <dbReference type="Proteomes" id="UP000266178"/>
    </source>
</evidence>
<sequence>MTTGATIALIVLVTVVAVFLLRWGIPAWLRQRAERALGQLEAMYRYARRHNTFVRRHKGLRFVVVLGSRGFHYMLEGHSVSRARLLRALGEGGEALLLKAEGEENRHGPTPTFTTAVA</sequence>
<gene>
    <name evidence="2" type="ORF">Mgrana_02902</name>
</gene>
<proteinExistence type="predicted"/>
<name>A0A399F4T4_9DEIN</name>
<reference evidence="2 3" key="1">
    <citation type="submission" date="2018-08" db="EMBL/GenBank/DDBJ databases">
        <title>Meiothermus granaticius genome AF-68 sequencing project.</title>
        <authorList>
            <person name="Da Costa M.S."/>
            <person name="Albuquerque L."/>
            <person name="Raposo P."/>
            <person name="Froufe H.J.C."/>
            <person name="Barroso C.S."/>
            <person name="Egas C."/>
        </authorList>
    </citation>
    <scope>NUCLEOTIDE SEQUENCE [LARGE SCALE GENOMIC DNA]</scope>
    <source>
        <strain evidence="2 3">AF-68</strain>
    </source>
</reference>
<keyword evidence="1" id="KW-0812">Transmembrane</keyword>
<dbReference type="EMBL" id="QWLB01000053">
    <property type="protein sequence ID" value="RIH91208.1"/>
    <property type="molecule type" value="Genomic_DNA"/>
</dbReference>
<accession>A0A399F4T4</accession>
<keyword evidence="1" id="KW-0472">Membrane</keyword>
<dbReference type="Proteomes" id="UP000266178">
    <property type="component" value="Unassembled WGS sequence"/>
</dbReference>
<evidence type="ECO:0000256" key="1">
    <source>
        <dbReference type="SAM" id="Phobius"/>
    </source>
</evidence>
<keyword evidence="3" id="KW-1185">Reference proteome</keyword>
<dbReference type="RefSeq" id="WP_147021094.1">
    <property type="nucleotide sequence ID" value="NZ_BJXM01000002.1"/>
</dbReference>
<organism evidence="2 3">
    <name type="scientific">Meiothermus granaticius NBRC 107808</name>
    <dbReference type="NCBI Taxonomy" id="1227551"/>
    <lineage>
        <taxon>Bacteria</taxon>
        <taxon>Thermotogati</taxon>
        <taxon>Deinococcota</taxon>
        <taxon>Deinococci</taxon>
        <taxon>Thermales</taxon>
        <taxon>Thermaceae</taxon>
        <taxon>Meiothermus</taxon>
    </lineage>
</organism>
<comment type="caution">
    <text evidence="2">The sequence shown here is derived from an EMBL/GenBank/DDBJ whole genome shotgun (WGS) entry which is preliminary data.</text>
</comment>
<dbReference type="OrthoDB" id="26323at2"/>
<keyword evidence="1" id="KW-1133">Transmembrane helix</keyword>
<evidence type="ECO:0000313" key="2">
    <source>
        <dbReference type="EMBL" id="RIH91208.1"/>
    </source>
</evidence>
<dbReference type="AlphaFoldDB" id="A0A399F4T4"/>
<protein>
    <submittedName>
        <fullName evidence="2">Uncharacterized protein</fullName>
    </submittedName>
</protein>